<keyword evidence="10" id="KW-1185">Reference proteome</keyword>
<dbReference type="GO" id="GO:0055085">
    <property type="term" value="P:transmembrane transport"/>
    <property type="evidence" value="ECO:0007669"/>
    <property type="project" value="InterPro"/>
</dbReference>
<dbReference type="CDD" id="cd06261">
    <property type="entry name" value="TM_PBP2"/>
    <property type="match status" value="1"/>
</dbReference>
<feature type="transmembrane region" description="Helical" evidence="7">
    <location>
        <begin position="156"/>
        <end position="184"/>
    </location>
</feature>
<name>A0A7T4R437_9GAMM</name>
<keyword evidence="2 7" id="KW-0813">Transport</keyword>
<dbReference type="KEGG" id="snan:I6N98_08835"/>
<dbReference type="PANTHER" id="PTHR30465">
    <property type="entry name" value="INNER MEMBRANE ABC TRANSPORTER"/>
    <property type="match status" value="1"/>
</dbReference>
<keyword evidence="3" id="KW-1003">Cell membrane</keyword>
<dbReference type="AlphaFoldDB" id="A0A7T4R437"/>
<keyword evidence="6 7" id="KW-0472">Membrane</keyword>
<dbReference type="GO" id="GO:0042884">
    <property type="term" value="P:microcin transport"/>
    <property type="evidence" value="ECO:0007669"/>
    <property type="project" value="TreeGrafter"/>
</dbReference>
<keyword evidence="4 7" id="KW-0812">Transmembrane</keyword>
<feature type="transmembrane region" description="Helical" evidence="7">
    <location>
        <begin position="17"/>
        <end position="38"/>
    </location>
</feature>
<dbReference type="PROSITE" id="PS50928">
    <property type="entry name" value="ABC_TM1"/>
    <property type="match status" value="1"/>
</dbReference>
<evidence type="ECO:0000313" key="10">
    <source>
        <dbReference type="Proteomes" id="UP000596063"/>
    </source>
</evidence>
<keyword evidence="5 7" id="KW-1133">Transmembrane helix</keyword>
<dbReference type="GO" id="GO:0005886">
    <property type="term" value="C:plasma membrane"/>
    <property type="evidence" value="ECO:0007669"/>
    <property type="project" value="UniProtKB-SubCell"/>
</dbReference>
<protein>
    <submittedName>
        <fullName evidence="9">ABC transporter permease subunit</fullName>
    </submittedName>
</protein>
<comment type="subcellular location">
    <subcellularLocation>
        <location evidence="1 7">Cell membrane</location>
        <topology evidence="1 7">Multi-pass membrane protein</topology>
    </subcellularLocation>
</comment>
<evidence type="ECO:0000256" key="5">
    <source>
        <dbReference type="ARBA" id="ARBA00022989"/>
    </source>
</evidence>
<reference evidence="9 10" key="1">
    <citation type="submission" date="2020-12" db="EMBL/GenBank/DDBJ databases">
        <authorList>
            <person name="Shan Y."/>
        </authorList>
    </citation>
    <scope>NUCLEOTIDE SEQUENCE [LARGE SCALE GENOMIC DNA]</scope>
    <source>
        <strain evidence="10">csc3.9</strain>
    </source>
</reference>
<feature type="transmembrane region" description="Helical" evidence="7">
    <location>
        <begin position="209"/>
        <end position="231"/>
    </location>
</feature>
<comment type="similarity">
    <text evidence="7">Belongs to the binding-protein-dependent transport system permease family.</text>
</comment>
<evidence type="ECO:0000256" key="1">
    <source>
        <dbReference type="ARBA" id="ARBA00004651"/>
    </source>
</evidence>
<dbReference type="InterPro" id="IPR000515">
    <property type="entry name" value="MetI-like"/>
</dbReference>
<feature type="transmembrane region" description="Helical" evidence="7">
    <location>
        <begin position="313"/>
        <end position="339"/>
    </location>
</feature>
<dbReference type="InterPro" id="IPR035906">
    <property type="entry name" value="MetI-like_sf"/>
</dbReference>
<dbReference type="EMBL" id="CP066167">
    <property type="protein sequence ID" value="QQD19920.1"/>
    <property type="molecule type" value="Genomic_DNA"/>
</dbReference>
<sequence>MGQFLLEGTTGYFLRRLLLIVPTFIGITLLVFTITRVVPGGPIERLMTQAQLGGEAGSLHRSQGGGSLSDEQIAELEKYYGFDKPVLISYGIWLKKVLQFDLGLSTRYQDPVWQIIKERFPVSIFYGVTTLILTYLVCIPLGVFKGMYHGSRFDSLSSAVVFLGYALPSYVIGIALISLFAGYYDWFPLGGFVSDDFDDLSAWGKTQDIFHHAVLPLIAYLAGSFAVTTLMMKNALMDNLSADYMRTAAAKGLSRGQSVRRHALRNSLIPIATSFGNNISLLIGGSFLIETIFNIDGIGLLGYEAILERDYPIVMGILVISSLLYLIGNILSDICVALVDPRIRFGGRAAG</sequence>
<feature type="domain" description="ABC transmembrane type-1" evidence="8">
    <location>
        <begin position="120"/>
        <end position="332"/>
    </location>
</feature>
<organism evidence="9 10">
    <name type="scientific">Spongiibacter nanhainus</name>
    <dbReference type="NCBI Taxonomy" id="2794344"/>
    <lineage>
        <taxon>Bacteria</taxon>
        <taxon>Pseudomonadati</taxon>
        <taxon>Pseudomonadota</taxon>
        <taxon>Gammaproteobacteria</taxon>
        <taxon>Cellvibrionales</taxon>
        <taxon>Spongiibacteraceae</taxon>
        <taxon>Spongiibacter</taxon>
    </lineage>
</organism>
<evidence type="ECO:0000256" key="7">
    <source>
        <dbReference type="RuleBase" id="RU363032"/>
    </source>
</evidence>
<dbReference type="Pfam" id="PF00528">
    <property type="entry name" value="BPD_transp_1"/>
    <property type="match status" value="1"/>
</dbReference>
<evidence type="ECO:0000313" key="9">
    <source>
        <dbReference type="EMBL" id="QQD19920.1"/>
    </source>
</evidence>
<dbReference type="Proteomes" id="UP000596063">
    <property type="component" value="Chromosome"/>
</dbReference>
<evidence type="ECO:0000256" key="3">
    <source>
        <dbReference type="ARBA" id="ARBA00022475"/>
    </source>
</evidence>
<gene>
    <name evidence="9" type="ORF">I6N98_08835</name>
</gene>
<proteinExistence type="inferred from homology"/>
<dbReference type="RefSeq" id="WP_198571404.1">
    <property type="nucleotide sequence ID" value="NZ_CP066167.1"/>
</dbReference>
<dbReference type="Gene3D" id="1.10.3720.10">
    <property type="entry name" value="MetI-like"/>
    <property type="match status" value="1"/>
</dbReference>
<feature type="transmembrane region" description="Helical" evidence="7">
    <location>
        <begin position="268"/>
        <end position="293"/>
    </location>
</feature>
<feature type="transmembrane region" description="Helical" evidence="7">
    <location>
        <begin position="124"/>
        <end position="144"/>
    </location>
</feature>
<evidence type="ECO:0000256" key="2">
    <source>
        <dbReference type="ARBA" id="ARBA00022448"/>
    </source>
</evidence>
<evidence type="ECO:0000259" key="8">
    <source>
        <dbReference type="PROSITE" id="PS50928"/>
    </source>
</evidence>
<dbReference type="SUPFAM" id="SSF161098">
    <property type="entry name" value="MetI-like"/>
    <property type="match status" value="1"/>
</dbReference>
<accession>A0A7T4R437</accession>
<dbReference type="PANTHER" id="PTHR30465:SF66">
    <property type="entry name" value="INNER MEMBRANE ABC TRANSPORTER PERMEASE PROTEIN YEJB"/>
    <property type="match status" value="1"/>
</dbReference>
<evidence type="ECO:0000256" key="4">
    <source>
        <dbReference type="ARBA" id="ARBA00022692"/>
    </source>
</evidence>
<evidence type="ECO:0000256" key="6">
    <source>
        <dbReference type="ARBA" id="ARBA00023136"/>
    </source>
</evidence>